<feature type="chain" id="PRO_5021513317" description="Hydrophobin" evidence="7">
    <location>
        <begin position="23"/>
        <end position="117"/>
    </location>
</feature>
<dbReference type="InterPro" id="IPR019778">
    <property type="entry name" value="Class_I_Hydrophobin_CS"/>
</dbReference>
<dbReference type="GO" id="GO:0009277">
    <property type="term" value="C:fungal-type cell wall"/>
    <property type="evidence" value="ECO:0007669"/>
    <property type="project" value="InterPro"/>
</dbReference>
<dbReference type="EMBL" id="QPFP01000030">
    <property type="protein sequence ID" value="TEB28829.1"/>
    <property type="molecule type" value="Genomic_DNA"/>
</dbReference>
<evidence type="ECO:0000256" key="7">
    <source>
        <dbReference type="RuleBase" id="RU365009"/>
    </source>
</evidence>
<dbReference type="Pfam" id="PF01185">
    <property type="entry name" value="Hydrophobin"/>
    <property type="match status" value="1"/>
</dbReference>
<proteinExistence type="inferred from homology"/>
<reference evidence="8 9" key="1">
    <citation type="journal article" date="2019" name="Nat. Ecol. Evol.">
        <title>Megaphylogeny resolves global patterns of mushroom evolution.</title>
        <authorList>
            <person name="Varga T."/>
            <person name="Krizsan K."/>
            <person name="Foldi C."/>
            <person name="Dima B."/>
            <person name="Sanchez-Garcia M."/>
            <person name="Sanchez-Ramirez S."/>
            <person name="Szollosi G.J."/>
            <person name="Szarkandi J.G."/>
            <person name="Papp V."/>
            <person name="Albert L."/>
            <person name="Andreopoulos W."/>
            <person name="Angelini C."/>
            <person name="Antonin V."/>
            <person name="Barry K.W."/>
            <person name="Bougher N.L."/>
            <person name="Buchanan P."/>
            <person name="Buyck B."/>
            <person name="Bense V."/>
            <person name="Catcheside P."/>
            <person name="Chovatia M."/>
            <person name="Cooper J."/>
            <person name="Damon W."/>
            <person name="Desjardin D."/>
            <person name="Finy P."/>
            <person name="Geml J."/>
            <person name="Haridas S."/>
            <person name="Hughes K."/>
            <person name="Justo A."/>
            <person name="Karasinski D."/>
            <person name="Kautmanova I."/>
            <person name="Kiss B."/>
            <person name="Kocsube S."/>
            <person name="Kotiranta H."/>
            <person name="LaButti K.M."/>
            <person name="Lechner B.E."/>
            <person name="Liimatainen K."/>
            <person name="Lipzen A."/>
            <person name="Lukacs Z."/>
            <person name="Mihaltcheva S."/>
            <person name="Morgado L.N."/>
            <person name="Niskanen T."/>
            <person name="Noordeloos M.E."/>
            <person name="Ohm R.A."/>
            <person name="Ortiz-Santana B."/>
            <person name="Ovrebo C."/>
            <person name="Racz N."/>
            <person name="Riley R."/>
            <person name="Savchenko A."/>
            <person name="Shiryaev A."/>
            <person name="Soop K."/>
            <person name="Spirin V."/>
            <person name="Szebenyi C."/>
            <person name="Tomsovsky M."/>
            <person name="Tulloss R.E."/>
            <person name="Uehling J."/>
            <person name="Grigoriev I.V."/>
            <person name="Vagvolgyi C."/>
            <person name="Papp T."/>
            <person name="Martin F.M."/>
            <person name="Miettinen O."/>
            <person name="Hibbett D.S."/>
            <person name="Nagy L.G."/>
        </authorList>
    </citation>
    <scope>NUCLEOTIDE SEQUENCE [LARGE SCALE GENOMIC DNA]</scope>
    <source>
        <strain evidence="8 9">FP101781</strain>
    </source>
</reference>
<dbReference type="GO" id="GO:0005199">
    <property type="term" value="F:structural constituent of cell wall"/>
    <property type="evidence" value="ECO:0007669"/>
    <property type="project" value="InterPro"/>
</dbReference>
<sequence length="117" mass="11668">MFHRISTVLAVLFFAMMAAASAIGHVARTDPPASQCNTGPIQCCNSVQSASAPGIAGLLALLGVIVGPLTGQVGVTCSPISIIGVPGNSCSAQPVCCTNNSFNGIIAIGCTPININL</sequence>
<dbReference type="OrthoDB" id="4225815at2759"/>
<dbReference type="Proteomes" id="UP000298030">
    <property type="component" value="Unassembled WGS sequence"/>
</dbReference>
<keyword evidence="3 7" id="KW-0134">Cell wall</keyword>
<keyword evidence="5 7" id="KW-0732">Signal</keyword>
<evidence type="ECO:0000313" key="9">
    <source>
        <dbReference type="Proteomes" id="UP000298030"/>
    </source>
</evidence>
<dbReference type="STRING" id="71717.A0A4Y7T5J1"/>
<accession>A0A4Y7T5J1</accession>
<gene>
    <name evidence="8" type="ORF">FA13DRAFT_1735341</name>
</gene>
<keyword evidence="9" id="KW-1185">Reference proteome</keyword>
<evidence type="ECO:0000256" key="3">
    <source>
        <dbReference type="ARBA" id="ARBA00022512"/>
    </source>
</evidence>
<dbReference type="PROSITE" id="PS00956">
    <property type="entry name" value="HYDROPHOBIN"/>
    <property type="match status" value="1"/>
</dbReference>
<evidence type="ECO:0000313" key="8">
    <source>
        <dbReference type="EMBL" id="TEB28829.1"/>
    </source>
</evidence>
<evidence type="ECO:0000256" key="6">
    <source>
        <dbReference type="ARBA" id="ARBA00023157"/>
    </source>
</evidence>
<dbReference type="AlphaFoldDB" id="A0A4Y7T5J1"/>
<comment type="subcellular location">
    <subcellularLocation>
        <location evidence="1 7">Secreted</location>
        <location evidence="1 7">Cell wall</location>
    </subcellularLocation>
</comment>
<comment type="similarity">
    <text evidence="2 7">Belongs to the fungal hydrophobin family.</text>
</comment>
<dbReference type="InterPro" id="IPR001338">
    <property type="entry name" value="Class_I_Hydrophobin"/>
</dbReference>
<comment type="caution">
    <text evidence="8">The sequence shown here is derived from an EMBL/GenBank/DDBJ whole genome shotgun (WGS) entry which is preliminary data.</text>
</comment>
<evidence type="ECO:0000256" key="5">
    <source>
        <dbReference type="ARBA" id="ARBA00022729"/>
    </source>
</evidence>
<dbReference type="CDD" id="cd23507">
    <property type="entry name" value="hydrophobin_I"/>
    <property type="match status" value="1"/>
</dbReference>
<dbReference type="SMART" id="SM00075">
    <property type="entry name" value="HYDRO"/>
    <property type="match status" value="1"/>
</dbReference>
<keyword evidence="6 7" id="KW-1015">Disulfide bond</keyword>
<name>A0A4Y7T5J1_COPMI</name>
<organism evidence="8 9">
    <name type="scientific">Coprinellus micaceus</name>
    <name type="common">Glistening ink-cap mushroom</name>
    <name type="synonym">Coprinus micaceus</name>
    <dbReference type="NCBI Taxonomy" id="71717"/>
    <lineage>
        <taxon>Eukaryota</taxon>
        <taxon>Fungi</taxon>
        <taxon>Dikarya</taxon>
        <taxon>Basidiomycota</taxon>
        <taxon>Agaricomycotina</taxon>
        <taxon>Agaricomycetes</taxon>
        <taxon>Agaricomycetidae</taxon>
        <taxon>Agaricales</taxon>
        <taxon>Agaricineae</taxon>
        <taxon>Psathyrellaceae</taxon>
        <taxon>Coprinellus</taxon>
    </lineage>
</organism>
<evidence type="ECO:0000256" key="4">
    <source>
        <dbReference type="ARBA" id="ARBA00022525"/>
    </source>
</evidence>
<feature type="signal peptide" evidence="7">
    <location>
        <begin position="1"/>
        <end position="22"/>
    </location>
</feature>
<keyword evidence="4 7" id="KW-0964">Secreted</keyword>
<protein>
    <recommendedName>
        <fullName evidence="7">Hydrophobin</fullName>
    </recommendedName>
</protein>
<evidence type="ECO:0000256" key="2">
    <source>
        <dbReference type="ARBA" id="ARBA00010446"/>
    </source>
</evidence>
<evidence type="ECO:0000256" key="1">
    <source>
        <dbReference type="ARBA" id="ARBA00004191"/>
    </source>
</evidence>